<accession>A0A182PW54</accession>
<dbReference type="Proteomes" id="UP000075885">
    <property type="component" value="Unassembled WGS sequence"/>
</dbReference>
<evidence type="ECO:0000256" key="2">
    <source>
        <dbReference type="ARBA" id="ARBA00008098"/>
    </source>
</evidence>
<evidence type="ECO:0000256" key="6">
    <source>
        <dbReference type="SAM" id="SignalP"/>
    </source>
</evidence>
<dbReference type="AlphaFoldDB" id="A0A182PW54"/>
<keyword evidence="5" id="KW-1015">Disulfide bond</keyword>
<dbReference type="PANTHER" id="PTHR11857:SF46">
    <property type="entry name" value="GENERAL ODORANT-BINDING PROTEIN 99A-RELATED"/>
    <property type="match status" value="1"/>
</dbReference>
<reference evidence="7" key="2">
    <citation type="submission" date="2020-05" db="UniProtKB">
        <authorList>
            <consortium name="EnsemblMetazoa"/>
        </authorList>
    </citation>
    <scope>IDENTIFICATION</scope>
    <source>
        <strain evidence="7">Epiroticus2</strain>
    </source>
</reference>
<evidence type="ECO:0000313" key="7">
    <source>
        <dbReference type="EnsemblMetazoa" id="AEPI011191-PA"/>
    </source>
</evidence>
<dbReference type="VEuPathDB" id="VectorBase:AEPI011191"/>
<protein>
    <submittedName>
        <fullName evidence="7">Uncharacterized protein</fullName>
    </submittedName>
</protein>
<comment type="subcellular location">
    <subcellularLocation>
        <location evidence="1">Secreted</location>
    </subcellularLocation>
</comment>
<sequence length="146" mass="16505">MYFLIFVGGVMIALNVQNMFQCVQAAGDDNESLIETCSNIVQGTTEDLMAQYRVNEFPDDIVTHCFVRCLGLKLNLYNDEDGVDLQANWEHLGKADDVNEFITKHRVCLATKNLDTIEDLCDRAYSAFQCLMEDYGVDQNKTNVTS</sequence>
<dbReference type="PANTHER" id="PTHR11857">
    <property type="entry name" value="ODORANT BINDING PROTEIN-RELATED"/>
    <property type="match status" value="1"/>
</dbReference>
<dbReference type="Pfam" id="PF01395">
    <property type="entry name" value="PBP_GOBP"/>
    <property type="match status" value="1"/>
</dbReference>
<reference evidence="8" key="1">
    <citation type="submission" date="2013-03" db="EMBL/GenBank/DDBJ databases">
        <title>The Genome Sequence of Anopheles epiroticus epiroticus2.</title>
        <authorList>
            <consortium name="The Broad Institute Genomics Platform"/>
            <person name="Neafsey D.E."/>
            <person name="Howell P."/>
            <person name="Walker B."/>
            <person name="Young S.K."/>
            <person name="Zeng Q."/>
            <person name="Gargeya S."/>
            <person name="Fitzgerald M."/>
            <person name="Haas B."/>
            <person name="Abouelleil A."/>
            <person name="Allen A.W."/>
            <person name="Alvarado L."/>
            <person name="Arachchi H.M."/>
            <person name="Berlin A.M."/>
            <person name="Chapman S.B."/>
            <person name="Gainer-Dewar J."/>
            <person name="Goldberg J."/>
            <person name="Griggs A."/>
            <person name="Gujja S."/>
            <person name="Hansen M."/>
            <person name="Howarth C."/>
            <person name="Imamovic A."/>
            <person name="Ireland A."/>
            <person name="Larimer J."/>
            <person name="McCowan C."/>
            <person name="Murphy C."/>
            <person name="Pearson M."/>
            <person name="Poon T.W."/>
            <person name="Priest M."/>
            <person name="Roberts A."/>
            <person name="Saif S."/>
            <person name="Shea T."/>
            <person name="Sisk P."/>
            <person name="Sykes S."/>
            <person name="Wortman J."/>
            <person name="Nusbaum C."/>
            <person name="Birren B."/>
        </authorList>
    </citation>
    <scope>NUCLEOTIDE SEQUENCE [LARGE SCALE GENOMIC DNA]</scope>
    <source>
        <strain evidence="8">Epiroticus2</strain>
    </source>
</reference>
<dbReference type="GO" id="GO:0005549">
    <property type="term" value="F:odorant binding"/>
    <property type="evidence" value="ECO:0007669"/>
    <property type="project" value="InterPro"/>
</dbReference>
<dbReference type="InterPro" id="IPR036728">
    <property type="entry name" value="PBP_GOBP_sf"/>
</dbReference>
<feature type="chain" id="PRO_5008131856" evidence="6">
    <location>
        <begin position="26"/>
        <end position="146"/>
    </location>
</feature>
<dbReference type="GO" id="GO:0005615">
    <property type="term" value="C:extracellular space"/>
    <property type="evidence" value="ECO:0007669"/>
    <property type="project" value="TreeGrafter"/>
</dbReference>
<dbReference type="FunFam" id="1.10.238.20:FF:000003">
    <property type="entry name" value="AGAP010409-PA"/>
    <property type="match status" value="1"/>
</dbReference>
<evidence type="ECO:0000313" key="8">
    <source>
        <dbReference type="Proteomes" id="UP000075885"/>
    </source>
</evidence>
<keyword evidence="4 6" id="KW-0732">Signal</keyword>
<proteinExistence type="inferred from homology"/>
<name>A0A182PW54_9DIPT</name>
<dbReference type="SUPFAM" id="SSF47565">
    <property type="entry name" value="Insect pheromone/odorant-binding proteins"/>
    <property type="match status" value="1"/>
</dbReference>
<dbReference type="Gene3D" id="1.10.238.20">
    <property type="entry name" value="Pheromone/general odorant binding protein domain"/>
    <property type="match status" value="1"/>
</dbReference>
<dbReference type="EnsemblMetazoa" id="AEPI011191-RA">
    <property type="protein sequence ID" value="AEPI011191-PA"/>
    <property type="gene ID" value="AEPI011191"/>
</dbReference>
<organism evidence="7 8">
    <name type="scientific">Anopheles epiroticus</name>
    <dbReference type="NCBI Taxonomy" id="199890"/>
    <lineage>
        <taxon>Eukaryota</taxon>
        <taxon>Metazoa</taxon>
        <taxon>Ecdysozoa</taxon>
        <taxon>Arthropoda</taxon>
        <taxon>Hexapoda</taxon>
        <taxon>Insecta</taxon>
        <taxon>Pterygota</taxon>
        <taxon>Neoptera</taxon>
        <taxon>Endopterygota</taxon>
        <taxon>Diptera</taxon>
        <taxon>Nematocera</taxon>
        <taxon>Culicoidea</taxon>
        <taxon>Culicidae</taxon>
        <taxon>Anophelinae</taxon>
        <taxon>Anopheles</taxon>
    </lineage>
</organism>
<evidence type="ECO:0000256" key="3">
    <source>
        <dbReference type="ARBA" id="ARBA00022525"/>
    </source>
</evidence>
<keyword evidence="8" id="KW-1185">Reference proteome</keyword>
<dbReference type="CDD" id="cd23992">
    <property type="entry name" value="PBP_GOBP"/>
    <property type="match status" value="1"/>
</dbReference>
<evidence type="ECO:0000256" key="4">
    <source>
        <dbReference type="ARBA" id="ARBA00022729"/>
    </source>
</evidence>
<dbReference type="GO" id="GO:0007608">
    <property type="term" value="P:sensory perception of smell"/>
    <property type="evidence" value="ECO:0007669"/>
    <property type="project" value="TreeGrafter"/>
</dbReference>
<dbReference type="InterPro" id="IPR006170">
    <property type="entry name" value="PBP/GOBP"/>
</dbReference>
<evidence type="ECO:0000256" key="5">
    <source>
        <dbReference type="ARBA" id="ARBA00023157"/>
    </source>
</evidence>
<comment type="similarity">
    <text evidence="2">Belongs to the PBP/GOBP family.</text>
</comment>
<dbReference type="STRING" id="199890.A0A182PW54"/>
<evidence type="ECO:0000256" key="1">
    <source>
        <dbReference type="ARBA" id="ARBA00004613"/>
    </source>
</evidence>
<feature type="signal peptide" evidence="6">
    <location>
        <begin position="1"/>
        <end position="25"/>
    </location>
</feature>
<keyword evidence="3" id="KW-0964">Secreted</keyword>